<protein>
    <submittedName>
        <fullName evidence="1">Lipoprotein localization factor LolB</fullName>
    </submittedName>
</protein>
<comment type="caution">
    <text evidence="1">The sequence shown here is derived from an EMBL/GenBank/DDBJ whole genome shotgun (WGS) entry which is preliminary data.</text>
</comment>
<keyword evidence="1" id="KW-0449">Lipoprotein</keyword>
<reference evidence="1 2" key="1">
    <citation type="submission" date="2017-06" db="EMBL/GenBank/DDBJ databases">
        <title>Metabolic interaction between xylem feeders and their symbionts.</title>
        <authorList>
            <person name="Chouaia B."/>
        </authorList>
    </citation>
    <scope>NUCLEOTIDE SEQUENCE [LARGE SCALE GENOMIC DNA]</scope>
    <source>
        <strain evidence="1 2">Gra</strain>
    </source>
</reference>
<feature type="non-terminal residue" evidence="1">
    <location>
        <position position="1"/>
    </location>
</feature>
<organism evidence="1 2">
    <name type="scientific">Candidatus Palibaumannia cicadellinicola</name>
    <dbReference type="NCBI Taxonomy" id="186490"/>
    <lineage>
        <taxon>Bacteria</taxon>
        <taxon>Pseudomonadati</taxon>
        <taxon>Pseudomonadota</taxon>
        <taxon>Gammaproteobacteria</taxon>
        <taxon>Candidatus Palibaumannia</taxon>
    </lineage>
</organism>
<proteinExistence type="predicted"/>
<evidence type="ECO:0000313" key="1">
    <source>
        <dbReference type="EMBL" id="PLK58633.1"/>
    </source>
</evidence>
<dbReference type="EMBL" id="NJPO01000095">
    <property type="protein sequence ID" value="PLK58633.1"/>
    <property type="molecule type" value="Genomic_DNA"/>
</dbReference>
<accession>A0A2N4XWY8</accession>
<evidence type="ECO:0000313" key="2">
    <source>
        <dbReference type="Proteomes" id="UP000234253"/>
    </source>
</evidence>
<gene>
    <name evidence="1" type="ORF">CEX73_01880</name>
</gene>
<sequence length="46" mass="5421">LPGQTNYLSLDKLGYLYQIDYSNKCQYWTVTYNYYHTNIVPALPAN</sequence>
<dbReference type="AlphaFoldDB" id="A0A2N4XWY8"/>
<dbReference type="Proteomes" id="UP000234253">
    <property type="component" value="Unassembled WGS sequence"/>
</dbReference>
<name>A0A2N4XWY8_9GAMM</name>